<dbReference type="PROSITE" id="PS51166">
    <property type="entry name" value="CBM20"/>
    <property type="match status" value="2"/>
</dbReference>
<protein>
    <recommendedName>
        <fullName evidence="5 12">Alpha-amylase</fullName>
        <ecNumber evidence="4 12">3.2.1.1</ecNumber>
    </recommendedName>
</protein>
<dbReference type="CDD" id="cd05808">
    <property type="entry name" value="CBM20_alpha_amylase"/>
    <property type="match status" value="1"/>
</dbReference>
<comment type="similarity">
    <text evidence="3 11">Belongs to the glycosyl hydrolase 13 family.</text>
</comment>
<proteinExistence type="inferred from homology"/>
<evidence type="ECO:0000256" key="6">
    <source>
        <dbReference type="ARBA" id="ARBA00022723"/>
    </source>
</evidence>
<keyword evidence="6" id="KW-0479">Metal-binding</keyword>
<keyword evidence="16" id="KW-1185">Reference proteome</keyword>
<reference evidence="15" key="1">
    <citation type="submission" date="2021-01" db="EMBL/GenBank/DDBJ databases">
        <title>Whole genome shotgun sequence of Rhizocola hellebori NBRC 109834.</title>
        <authorList>
            <person name="Komaki H."/>
            <person name="Tamura T."/>
        </authorList>
    </citation>
    <scope>NUCLEOTIDE SEQUENCE</scope>
    <source>
        <strain evidence="15">NBRC 109834</strain>
    </source>
</reference>
<dbReference type="InterPro" id="IPR013780">
    <property type="entry name" value="Glyco_hydro_b"/>
</dbReference>
<evidence type="ECO:0000256" key="10">
    <source>
        <dbReference type="ARBA" id="ARBA00023295"/>
    </source>
</evidence>
<keyword evidence="13" id="KW-0732">Signal</keyword>
<dbReference type="PANTHER" id="PTHR43447">
    <property type="entry name" value="ALPHA-AMYLASE"/>
    <property type="match status" value="1"/>
</dbReference>
<evidence type="ECO:0000259" key="14">
    <source>
        <dbReference type="PROSITE" id="PS51166"/>
    </source>
</evidence>
<dbReference type="SMART" id="SM00642">
    <property type="entry name" value="Aamy"/>
    <property type="match status" value="1"/>
</dbReference>
<keyword evidence="10 12" id="KW-0326">Glycosidase</keyword>
<dbReference type="InterPro" id="IPR006046">
    <property type="entry name" value="Alpha_amylase"/>
</dbReference>
<evidence type="ECO:0000256" key="3">
    <source>
        <dbReference type="ARBA" id="ARBA00008061"/>
    </source>
</evidence>
<dbReference type="InterPro" id="IPR002044">
    <property type="entry name" value="CBM20"/>
</dbReference>
<dbReference type="InterPro" id="IPR006048">
    <property type="entry name" value="A-amylase/branching_C"/>
</dbReference>
<dbReference type="EC" id="3.2.1.1" evidence="4 12"/>
<evidence type="ECO:0000256" key="11">
    <source>
        <dbReference type="RuleBase" id="RU003615"/>
    </source>
</evidence>
<evidence type="ECO:0000313" key="16">
    <source>
        <dbReference type="Proteomes" id="UP000612899"/>
    </source>
</evidence>
<dbReference type="SMART" id="SM01065">
    <property type="entry name" value="CBM_2"/>
    <property type="match status" value="2"/>
</dbReference>
<gene>
    <name evidence="15" type="ORF">Rhe02_62170</name>
</gene>
<dbReference type="FunFam" id="2.60.40.10:FF:000552">
    <property type="entry name" value="Related to glucoamylase"/>
    <property type="match status" value="1"/>
</dbReference>
<dbReference type="Gene3D" id="2.60.40.10">
    <property type="entry name" value="Immunoglobulins"/>
    <property type="match status" value="2"/>
</dbReference>
<feature type="domain" description="CBM20" evidence="14">
    <location>
        <begin position="576"/>
        <end position="677"/>
    </location>
</feature>
<dbReference type="SUPFAM" id="SSF51011">
    <property type="entry name" value="Glycosyl hydrolase domain"/>
    <property type="match status" value="1"/>
</dbReference>
<dbReference type="AlphaFoldDB" id="A0A8J3QEJ3"/>
<evidence type="ECO:0000256" key="5">
    <source>
        <dbReference type="ARBA" id="ARBA00017303"/>
    </source>
</evidence>
<dbReference type="Pfam" id="PF02806">
    <property type="entry name" value="Alpha-amylase_C"/>
    <property type="match status" value="1"/>
</dbReference>
<dbReference type="SUPFAM" id="SSF51445">
    <property type="entry name" value="(Trans)glycosidases"/>
    <property type="match status" value="1"/>
</dbReference>
<dbReference type="SMART" id="SM00632">
    <property type="entry name" value="Aamy_C"/>
    <property type="match status" value="1"/>
</dbReference>
<dbReference type="Gene3D" id="3.20.20.80">
    <property type="entry name" value="Glycosidases"/>
    <property type="match status" value="1"/>
</dbReference>
<dbReference type="InterPro" id="IPR006047">
    <property type="entry name" value="GH13_cat_dom"/>
</dbReference>
<evidence type="ECO:0000256" key="8">
    <source>
        <dbReference type="ARBA" id="ARBA00022837"/>
    </source>
</evidence>
<evidence type="ECO:0000256" key="9">
    <source>
        <dbReference type="ARBA" id="ARBA00023277"/>
    </source>
</evidence>
<keyword evidence="9 12" id="KW-0119">Carbohydrate metabolism</keyword>
<dbReference type="Gene3D" id="2.60.40.1180">
    <property type="entry name" value="Golgi alpha-mannosidase II"/>
    <property type="match status" value="1"/>
</dbReference>
<dbReference type="RefSeq" id="WP_203911907.1">
    <property type="nucleotide sequence ID" value="NZ_BONY01000045.1"/>
</dbReference>
<organism evidence="15 16">
    <name type="scientific">Rhizocola hellebori</name>
    <dbReference type="NCBI Taxonomy" id="1392758"/>
    <lineage>
        <taxon>Bacteria</taxon>
        <taxon>Bacillati</taxon>
        <taxon>Actinomycetota</taxon>
        <taxon>Actinomycetes</taxon>
        <taxon>Micromonosporales</taxon>
        <taxon>Micromonosporaceae</taxon>
        <taxon>Rhizocola</taxon>
    </lineage>
</organism>
<evidence type="ECO:0000256" key="4">
    <source>
        <dbReference type="ARBA" id="ARBA00012595"/>
    </source>
</evidence>
<dbReference type="Pfam" id="PF00128">
    <property type="entry name" value="Alpha-amylase"/>
    <property type="match status" value="1"/>
</dbReference>
<keyword evidence="7 12" id="KW-0378">Hydrolase</keyword>
<dbReference type="InterPro" id="IPR013783">
    <property type="entry name" value="Ig-like_fold"/>
</dbReference>
<dbReference type="SUPFAM" id="SSF49452">
    <property type="entry name" value="Starch-binding domain-like"/>
    <property type="match status" value="2"/>
</dbReference>
<dbReference type="CDD" id="cd11317">
    <property type="entry name" value="AmyAc_bac_euk_AmyA"/>
    <property type="match status" value="1"/>
</dbReference>
<comment type="cofactor">
    <cofactor evidence="2">
        <name>Ca(2+)</name>
        <dbReference type="ChEBI" id="CHEBI:29108"/>
    </cofactor>
</comment>
<dbReference type="GO" id="GO:0005975">
    <property type="term" value="P:carbohydrate metabolic process"/>
    <property type="evidence" value="ECO:0007669"/>
    <property type="project" value="InterPro"/>
</dbReference>
<accession>A0A8J3QEJ3</accession>
<name>A0A8J3QEJ3_9ACTN</name>
<evidence type="ECO:0000313" key="15">
    <source>
        <dbReference type="EMBL" id="GIH08150.1"/>
    </source>
</evidence>
<evidence type="ECO:0000256" key="12">
    <source>
        <dbReference type="RuleBase" id="RU361134"/>
    </source>
</evidence>
<dbReference type="EMBL" id="BONY01000045">
    <property type="protein sequence ID" value="GIH08150.1"/>
    <property type="molecule type" value="Genomic_DNA"/>
</dbReference>
<sequence>MFRIRPLYAGAASLLLTAALLTAVAVNSPALEEVKADANPGARDVIVHLFEWPWASIASECTSVLGPKGFGAVQVSPPQEHVVLPGQGYPWWQDYQPVSYQVVSRRGNRAAFASMVQTCHTAGVKIYVDAVVNHMAGGASTGTGSNGSTYSHYSYPSVPYGNDDFHHCGRNGNDDIASWTDRWEVQNCELVDLSDLKTESSYVRGKLTAYLNDLISLGVDGFRIDAAKHTPVADLQSVLSGLNGTPYIFTEVIEGGPGEISPTEYTGISDVTEFRYGDKVGNAFRDANLSGLNDFSGMLLGSGDAVNFIDNHDTQRNGRARLTYKDGQTHALAQAFSLAYPYGVPQLMSSFSFTNNEAGPPAAANGTTNAVTCGSGWECEHRRTIVANLVGFHNRVNGTNVNNWTSPQSNRISFGRGNAGHVAFNRSTTAWTGTFSTQLPNGSYCNVAATGCTTITVSGGQFTATVPANGMIALQNGTTGSPSPTPTGGCTNTAVTFNLNESAYIVGSIPALGNWNTAAAIPVPGTINIPFNTSFQYKYIRKDAAGNVTWEYDPNRSHSTTTACTATYNETWNGPGGSCSSIAVTFEVNATTVLGQNVFVTGSIAALSTWNTGSAIALSSAAYPIWRGTVNIAPSTSFEYKFIKKDGSGNVTWESGANRSYSTPSSPCAVTVSSTWK</sequence>
<comment type="caution">
    <text evidence="15">The sequence shown here is derived from an EMBL/GenBank/DDBJ whole genome shotgun (WGS) entry which is preliminary data.</text>
</comment>
<keyword evidence="8" id="KW-0106">Calcium</keyword>
<evidence type="ECO:0000256" key="13">
    <source>
        <dbReference type="SAM" id="SignalP"/>
    </source>
</evidence>
<feature type="chain" id="PRO_5039632981" description="Alpha-amylase" evidence="13">
    <location>
        <begin position="26"/>
        <end position="677"/>
    </location>
</feature>
<evidence type="ECO:0000256" key="7">
    <source>
        <dbReference type="ARBA" id="ARBA00022801"/>
    </source>
</evidence>
<dbReference type="Proteomes" id="UP000612899">
    <property type="component" value="Unassembled WGS sequence"/>
</dbReference>
<evidence type="ECO:0000256" key="2">
    <source>
        <dbReference type="ARBA" id="ARBA00001913"/>
    </source>
</evidence>
<dbReference type="GO" id="GO:0004556">
    <property type="term" value="F:alpha-amylase activity"/>
    <property type="evidence" value="ECO:0007669"/>
    <property type="project" value="UniProtKB-UniRule"/>
</dbReference>
<dbReference type="InterPro" id="IPR013784">
    <property type="entry name" value="Carb-bd-like_fold"/>
</dbReference>
<comment type="catalytic activity">
    <reaction evidence="1 12">
        <text>Endohydrolysis of (1-&gt;4)-alpha-D-glucosidic linkages in polysaccharides containing three or more (1-&gt;4)-alpha-linked D-glucose units.</text>
        <dbReference type="EC" id="3.2.1.1"/>
    </reaction>
</comment>
<feature type="domain" description="CBM20" evidence="14">
    <location>
        <begin position="478"/>
        <end position="574"/>
    </location>
</feature>
<dbReference type="GO" id="GO:0046872">
    <property type="term" value="F:metal ion binding"/>
    <property type="evidence" value="ECO:0007669"/>
    <property type="project" value="UniProtKB-KW"/>
</dbReference>
<dbReference type="PRINTS" id="PR00110">
    <property type="entry name" value="ALPHAAMYLASE"/>
</dbReference>
<dbReference type="InterPro" id="IPR017853">
    <property type="entry name" value="GH"/>
</dbReference>
<dbReference type="Pfam" id="PF00686">
    <property type="entry name" value="CBM_20"/>
    <property type="match status" value="2"/>
</dbReference>
<dbReference type="GO" id="GO:2001070">
    <property type="term" value="F:starch binding"/>
    <property type="evidence" value="ECO:0007669"/>
    <property type="project" value="InterPro"/>
</dbReference>
<evidence type="ECO:0000256" key="1">
    <source>
        <dbReference type="ARBA" id="ARBA00000548"/>
    </source>
</evidence>
<feature type="signal peptide" evidence="13">
    <location>
        <begin position="1"/>
        <end position="25"/>
    </location>
</feature>
<dbReference type="InterPro" id="IPR031319">
    <property type="entry name" value="A-amylase_C"/>
</dbReference>